<dbReference type="InterPro" id="IPR010148">
    <property type="entry name" value="CRISPR-assoc_prot_CT1975"/>
</dbReference>
<protein>
    <submittedName>
        <fullName evidence="1">Type I-E CRISPR-associated protein Cas7/Cse4/CasC</fullName>
    </submittedName>
</protein>
<evidence type="ECO:0000313" key="1">
    <source>
        <dbReference type="EMBL" id="GGX94053.1"/>
    </source>
</evidence>
<accession>A0A918NTY5</accession>
<dbReference type="AlphaFoldDB" id="A0A918NTY5"/>
<name>A0A918NTY5_9ACTN</name>
<comment type="caution">
    <text evidence="1">The sequence shown here is derived from an EMBL/GenBank/DDBJ whole genome shotgun (WGS) entry which is preliminary data.</text>
</comment>
<dbReference type="Proteomes" id="UP000645555">
    <property type="component" value="Unassembled WGS sequence"/>
</dbReference>
<dbReference type="NCBIfam" id="TIGR01869">
    <property type="entry name" value="casC_Cse4"/>
    <property type="match status" value="1"/>
</dbReference>
<sequence>MTRIFLDVHALQTVPPSNLNRDDTGAPKTAIYGGVPRARVSSQAWKRATRTYFNDEHLLEPNELGVRTKKIVEVLAERITALDPSIESDTALTVADETVKAAGLKTEIPKRKAEAAKESGATPAPEAKYLVFLSARQLDGLARLAVEGAADITAFVKDKKNKDRIKEIADSRHSVDIALFGRMVADAADFNVDAAVQVAHAISVHRVENESDYYTAVDDENTEEETGAGMIGTVDFNSATLYRYAALGVHQLAANLGEGLREDEARTEPVRRAVEAFVHGFVASLPTGKINTFGHHTLPDAVIVKLRTTRPVSFVAAFEEPVRGDQGGHLREAADRLAAYVPDLERAYGQQESTRTWILRIGPNTLKLADLGTESDTLSDLVTAVGQAVAERLDKPA</sequence>
<reference evidence="1" key="1">
    <citation type="journal article" date="2014" name="Int. J. Syst. Evol. Microbiol.">
        <title>Complete genome sequence of Corynebacterium casei LMG S-19264T (=DSM 44701T), isolated from a smear-ripened cheese.</title>
        <authorList>
            <consortium name="US DOE Joint Genome Institute (JGI-PGF)"/>
            <person name="Walter F."/>
            <person name="Albersmeier A."/>
            <person name="Kalinowski J."/>
            <person name="Ruckert C."/>
        </authorList>
    </citation>
    <scope>NUCLEOTIDE SEQUENCE</scope>
    <source>
        <strain evidence="1">JCM 4956</strain>
    </source>
</reference>
<dbReference type="EMBL" id="BMWD01000040">
    <property type="protein sequence ID" value="GGX94053.1"/>
    <property type="molecule type" value="Genomic_DNA"/>
</dbReference>
<evidence type="ECO:0000313" key="2">
    <source>
        <dbReference type="Proteomes" id="UP000645555"/>
    </source>
</evidence>
<gene>
    <name evidence="1" type="primary">cse4</name>
    <name evidence="1" type="ORF">GCM10010515_71180</name>
</gene>
<proteinExistence type="predicted"/>
<keyword evidence="2" id="KW-1185">Reference proteome</keyword>
<reference evidence="1" key="2">
    <citation type="submission" date="2020-09" db="EMBL/GenBank/DDBJ databases">
        <authorList>
            <person name="Sun Q."/>
            <person name="Ohkuma M."/>
        </authorList>
    </citation>
    <scope>NUCLEOTIDE SEQUENCE</scope>
    <source>
        <strain evidence="1">JCM 4956</strain>
    </source>
</reference>
<dbReference type="Pfam" id="PF09344">
    <property type="entry name" value="Cas_CT1975"/>
    <property type="match status" value="1"/>
</dbReference>
<organism evidence="1 2">
    <name type="scientific">Streptomyces fructofermentans</name>
    <dbReference type="NCBI Taxonomy" id="152141"/>
    <lineage>
        <taxon>Bacteria</taxon>
        <taxon>Bacillati</taxon>
        <taxon>Actinomycetota</taxon>
        <taxon>Actinomycetes</taxon>
        <taxon>Kitasatosporales</taxon>
        <taxon>Streptomycetaceae</taxon>
        <taxon>Streptomyces</taxon>
    </lineage>
</organism>
<dbReference type="RefSeq" id="WP_190039763.1">
    <property type="nucleotide sequence ID" value="NZ_BMWD01000040.1"/>
</dbReference>